<keyword evidence="3" id="KW-0238">DNA-binding</keyword>
<reference evidence="8" key="1">
    <citation type="journal article" date="2014" name="Nat. Commun.">
        <title>The emerging biofuel crop Camelina sativa retains a highly undifferentiated hexaploid genome structure.</title>
        <authorList>
            <person name="Kagale S."/>
            <person name="Koh C."/>
            <person name="Nixon J."/>
            <person name="Bollina V."/>
            <person name="Clarke W.E."/>
            <person name="Tuteja R."/>
            <person name="Spillane C."/>
            <person name="Robinson S.J."/>
            <person name="Links M.G."/>
            <person name="Clarke C."/>
            <person name="Higgins E.E."/>
            <person name="Huebert T."/>
            <person name="Sharpe A.G."/>
            <person name="Parkin I.A."/>
        </authorList>
    </citation>
    <scope>NUCLEOTIDE SEQUENCE [LARGE SCALE GENOMIC DNA]</scope>
    <source>
        <strain evidence="8">cv. DH55</strain>
    </source>
</reference>
<comment type="subcellular location">
    <subcellularLocation>
        <location evidence="1">Nucleus</location>
    </subcellularLocation>
</comment>
<feature type="domain" description="MADS-box" evidence="7">
    <location>
        <begin position="1"/>
        <end position="61"/>
    </location>
</feature>
<dbReference type="Proteomes" id="UP000694864">
    <property type="component" value="Chromosome 12"/>
</dbReference>
<dbReference type="PANTHER" id="PTHR48019">
    <property type="entry name" value="SERUM RESPONSE FACTOR HOMOLOG"/>
    <property type="match status" value="1"/>
</dbReference>
<organism evidence="8 9">
    <name type="scientific">Camelina sativa</name>
    <name type="common">False flax</name>
    <name type="synonym">Myagrum sativum</name>
    <dbReference type="NCBI Taxonomy" id="90675"/>
    <lineage>
        <taxon>Eukaryota</taxon>
        <taxon>Viridiplantae</taxon>
        <taxon>Streptophyta</taxon>
        <taxon>Embryophyta</taxon>
        <taxon>Tracheophyta</taxon>
        <taxon>Spermatophyta</taxon>
        <taxon>Magnoliopsida</taxon>
        <taxon>eudicotyledons</taxon>
        <taxon>Gunneridae</taxon>
        <taxon>Pentapetalae</taxon>
        <taxon>rosids</taxon>
        <taxon>malvids</taxon>
        <taxon>Brassicales</taxon>
        <taxon>Brassicaceae</taxon>
        <taxon>Camelineae</taxon>
        <taxon>Camelina</taxon>
    </lineage>
</organism>
<keyword evidence="6" id="KW-0175">Coiled coil</keyword>
<dbReference type="PRINTS" id="PR00404">
    <property type="entry name" value="MADSDOMAIN"/>
</dbReference>
<accession>A0ABM0UUS7</accession>
<dbReference type="RefSeq" id="XP_010446661.1">
    <property type="nucleotide sequence ID" value="XM_010448359.1"/>
</dbReference>
<reference evidence="9" key="2">
    <citation type="submission" date="2025-08" db="UniProtKB">
        <authorList>
            <consortium name="RefSeq"/>
        </authorList>
    </citation>
    <scope>IDENTIFICATION</scope>
    <source>
        <tissue evidence="9">Leaf</tissue>
    </source>
</reference>
<sequence>MGRVKIQMKKIEDRQQRNISFAKRKNGLLKKAYELSLLCDVAVGLIFFSPSGKLFIFDAKLSIEDIIEKYNSQPTYKNARLKDATAIEELIAKMRKESMRSGPNLRKIHDDGVRNQIQQKKIDECRIKLAEVERELGRYLKSPNQWESLAELIDRVELLETTLAKVQSRKKELESK</sequence>
<gene>
    <name evidence="9" type="primary">LOC104729425</name>
</gene>
<proteinExistence type="predicted"/>
<dbReference type="SMART" id="SM00432">
    <property type="entry name" value="MADS"/>
    <property type="match status" value="1"/>
</dbReference>
<keyword evidence="5" id="KW-0539">Nucleus</keyword>
<dbReference type="InterPro" id="IPR002100">
    <property type="entry name" value="TF_MADSbox"/>
</dbReference>
<name>A0ABM0UUS7_CAMSA</name>
<keyword evidence="4" id="KW-0804">Transcription</keyword>
<evidence type="ECO:0000256" key="3">
    <source>
        <dbReference type="ARBA" id="ARBA00023125"/>
    </source>
</evidence>
<protein>
    <submittedName>
        <fullName evidence="9">Agamous-like MADS-box protein AGL104</fullName>
    </submittedName>
</protein>
<feature type="coiled-coil region" evidence="6">
    <location>
        <begin position="115"/>
        <end position="176"/>
    </location>
</feature>
<evidence type="ECO:0000313" key="8">
    <source>
        <dbReference type="Proteomes" id="UP000694864"/>
    </source>
</evidence>
<keyword evidence="2" id="KW-0805">Transcription regulation</keyword>
<dbReference type="Gene3D" id="3.40.1810.10">
    <property type="entry name" value="Transcription factor, MADS-box"/>
    <property type="match status" value="1"/>
</dbReference>
<dbReference type="InterPro" id="IPR050142">
    <property type="entry name" value="MADS-box/MEF2_TF"/>
</dbReference>
<dbReference type="SUPFAM" id="SSF55455">
    <property type="entry name" value="SRF-like"/>
    <property type="match status" value="1"/>
</dbReference>
<evidence type="ECO:0000256" key="2">
    <source>
        <dbReference type="ARBA" id="ARBA00023015"/>
    </source>
</evidence>
<dbReference type="PROSITE" id="PS50066">
    <property type="entry name" value="MADS_BOX_2"/>
    <property type="match status" value="1"/>
</dbReference>
<evidence type="ECO:0000259" key="7">
    <source>
        <dbReference type="PROSITE" id="PS50066"/>
    </source>
</evidence>
<evidence type="ECO:0000256" key="1">
    <source>
        <dbReference type="ARBA" id="ARBA00004123"/>
    </source>
</evidence>
<evidence type="ECO:0000256" key="5">
    <source>
        <dbReference type="ARBA" id="ARBA00023242"/>
    </source>
</evidence>
<dbReference type="InterPro" id="IPR036879">
    <property type="entry name" value="TF_MADSbox_sf"/>
</dbReference>
<dbReference type="GeneID" id="104729425"/>
<evidence type="ECO:0000313" key="9">
    <source>
        <dbReference type="RefSeq" id="XP_010446661.1"/>
    </source>
</evidence>
<keyword evidence="8" id="KW-1185">Reference proteome</keyword>
<evidence type="ECO:0000256" key="4">
    <source>
        <dbReference type="ARBA" id="ARBA00023163"/>
    </source>
</evidence>
<dbReference type="Pfam" id="PF00319">
    <property type="entry name" value="SRF-TF"/>
    <property type="match status" value="1"/>
</dbReference>
<evidence type="ECO:0000256" key="6">
    <source>
        <dbReference type="SAM" id="Coils"/>
    </source>
</evidence>